<dbReference type="SUPFAM" id="SSF63829">
    <property type="entry name" value="Calcium-dependent phosphotriesterase"/>
    <property type="match status" value="1"/>
</dbReference>
<keyword evidence="7" id="KW-0186">Copper</keyword>
<dbReference type="Gene3D" id="2.130.10.10">
    <property type="entry name" value="YVTN repeat-like/Quinoprotein amine dehydrogenase"/>
    <property type="match status" value="2"/>
</dbReference>
<dbReference type="InterPro" id="IPR014755">
    <property type="entry name" value="Cu-Rt/internalin_Ig-like"/>
</dbReference>
<feature type="transmembrane region" description="Helical" evidence="9">
    <location>
        <begin position="301"/>
        <end position="321"/>
    </location>
</feature>
<accession>A0A075FUC4</accession>
<evidence type="ECO:0000256" key="2">
    <source>
        <dbReference type="ARBA" id="ARBA00022475"/>
    </source>
</evidence>
<dbReference type="GO" id="GO:0042597">
    <property type="term" value="C:periplasmic space"/>
    <property type="evidence" value="ECO:0007669"/>
    <property type="project" value="InterPro"/>
</dbReference>
<keyword evidence="5" id="KW-0732">Signal</keyword>
<dbReference type="Pfam" id="PF04234">
    <property type="entry name" value="CopC"/>
    <property type="match status" value="1"/>
</dbReference>
<dbReference type="PANTHER" id="PTHR34820:SF4">
    <property type="entry name" value="INNER MEMBRANE PROTEIN YEBZ"/>
    <property type="match status" value="1"/>
</dbReference>
<evidence type="ECO:0000259" key="10">
    <source>
        <dbReference type="Pfam" id="PF04234"/>
    </source>
</evidence>
<feature type="domain" description="Copper resistance protein D" evidence="11">
    <location>
        <begin position="373"/>
        <end position="472"/>
    </location>
</feature>
<dbReference type="PANTHER" id="PTHR34820">
    <property type="entry name" value="INNER MEMBRANE PROTEIN YEBZ"/>
    <property type="match status" value="1"/>
</dbReference>
<evidence type="ECO:0000256" key="4">
    <source>
        <dbReference type="ARBA" id="ARBA00022723"/>
    </source>
</evidence>
<feature type="transmembrane region" description="Helical" evidence="9">
    <location>
        <begin position="410"/>
        <end position="433"/>
    </location>
</feature>
<gene>
    <name evidence="12" type="primary">ycnJ</name>
</gene>
<dbReference type="AlphaFoldDB" id="A0A075FUC4"/>
<keyword evidence="6 9" id="KW-1133">Transmembrane helix</keyword>
<keyword evidence="3 9" id="KW-0812">Transmembrane</keyword>
<dbReference type="GO" id="GO:0006825">
    <property type="term" value="P:copper ion transport"/>
    <property type="evidence" value="ECO:0007669"/>
    <property type="project" value="InterPro"/>
</dbReference>
<feature type="transmembrane region" description="Helical" evidence="9">
    <location>
        <begin position="341"/>
        <end position="358"/>
    </location>
</feature>
<dbReference type="Pfam" id="PF05425">
    <property type="entry name" value="CopD"/>
    <property type="match status" value="1"/>
</dbReference>
<evidence type="ECO:0000256" key="8">
    <source>
        <dbReference type="ARBA" id="ARBA00023136"/>
    </source>
</evidence>
<evidence type="ECO:0000256" key="7">
    <source>
        <dbReference type="ARBA" id="ARBA00023008"/>
    </source>
</evidence>
<feature type="domain" description="CopC" evidence="10">
    <location>
        <begin position="65"/>
        <end position="160"/>
    </location>
</feature>
<evidence type="ECO:0000256" key="1">
    <source>
        <dbReference type="ARBA" id="ARBA00004651"/>
    </source>
</evidence>
<dbReference type="InterPro" id="IPR007348">
    <property type="entry name" value="CopC_dom"/>
</dbReference>
<name>A0A075FUC4_9ARCH</name>
<dbReference type="Gene3D" id="2.60.40.1220">
    <property type="match status" value="1"/>
</dbReference>
<dbReference type="InterPro" id="IPR015943">
    <property type="entry name" value="WD40/YVTN_repeat-like_dom_sf"/>
</dbReference>
<feature type="transmembrane region" description="Helical" evidence="9">
    <location>
        <begin position="188"/>
        <end position="208"/>
    </location>
</feature>
<organism evidence="12">
    <name type="scientific">uncultured marine thaumarchaeote AD1000_54_F06</name>
    <dbReference type="NCBI Taxonomy" id="1455925"/>
    <lineage>
        <taxon>Archaea</taxon>
        <taxon>Nitrososphaerota</taxon>
        <taxon>environmental samples</taxon>
    </lineage>
</organism>
<dbReference type="GO" id="GO:0005507">
    <property type="term" value="F:copper ion binding"/>
    <property type="evidence" value="ECO:0007669"/>
    <property type="project" value="InterPro"/>
</dbReference>
<feature type="transmembrane region" description="Helical" evidence="9">
    <location>
        <begin position="927"/>
        <end position="949"/>
    </location>
</feature>
<dbReference type="InterPro" id="IPR032694">
    <property type="entry name" value="CopC/D"/>
</dbReference>
<feature type="transmembrane region" description="Helical" evidence="9">
    <location>
        <begin position="379"/>
        <end position="398"/>
    </location>
</feature>
<comment type="subcellular location">
    <subcellularLocation>
        <location evidence="1">Cell membrane</location>
        <topology evidence="1">Multi-pass membrane protein</topology>
    </subcellularLocation>
</comment>
<dbReference type="InterPro" id="IPR008457">
    <property type="entry name" value="Cu-R_CopD_dom"/>
</dbReference>
<evidence type="ECO:0000313" key="12">
    <source>
        <dbReference type="EMBL" id="AIE94933.1"/>
    </source>
</evidence>
<evidence type="ECO:0000256" key="9">
    <source>
        <dbReference type="SAM" id="Phobius"/>
    </source>
</evidence>
<sequence>MILNKKKDFFNNYHFPLYIIIFTKIVQISNRHFFKLLVYKFDTIEQNLDSSRNDIFLGMPLASAHPFLLDTEPGQGQNVPAGITQVISNYSEAVEIGFSELKIYDANGNQIDNRDTAYNNVETSLIVTTPPLENGVYTITSKVLSKVDGHLVQAAVVFGVGDVKIDSSLLETQENSETTFIPESIARFPGLVGQTIVLGGVIVSITIWSSQQTRFREIFGDINEQFKVKFSKIIGYGVIATFASNFIMLGVQTWRLEVSPLDVIGTTFGTTWLIRMIITIIIIGIWFWMEKKRKISIKEQIPLLVASLILIATTTMMGHGASTELEAPWILDYAHNLLSSIWIGGVIFFAFVALPTIAKTDNMTKERITLSLIPRFSGLFIIAIGILIITGPTLLWFLDDNVGSLTESTYGKLILLKIGIAAAMIGFGGLYQVKFLKNFKDYEKLNISKKISKPLKFEAGLGIALLAVVALLVNSSLPAGEIQSADAMQGTFGYESVLFSENAKFDVKVEPAGIGQNTISIIVSSFDDKPLEDISGLKIKVSNPQKNISPIEAEVSENVQNSIIKYSADATFGFAGNWQIELEAQRNENSNENTIFNLQIKPSLNDIRTEITEYDFPANDTAPLFPVYDGENIWISDAQKPRLWKFSLEDEQFTSYTFDGLTTIFMDIGKDGKIWFTDTPNSKIGSFDPKTETFETIKLPQFQLAIKKSLPTSVAVDNENDVWIAVIDQSLLLEYDQSTKKFKIINTITPEAGPTAIEIDSSNNVWFAESLVGKLGKIDAETKVVSEFTPQEPMAEPFALIIDKEENVWIAEHIGPAITKFNPILEDFKKVSVSNPESLPFGMAFDKYDNMWIAQHVIDSLVVYDPNNQQMIEVAIPTEGSFTQFVIADDDGDIWFVEQRGGKIGKVSISAVPTQRAVVQEQTSVDIMYVELVAPIVAAGIIATALFYVKSVKDKRKIDDIISTK</sequence>
<reference evidence="12" key="1">
    <citation type="journal article" date="2014" name="Genome Biol. Evol.">
        <title>Pangenome evidence for extensive interdomain horizontal transfer affecting lineage core and shell genes in uncultured planktonic thaumarchaeota and euryarchaeota.</title>
        <authorList>
            <person name="Deschamps P."/>
            <person name="Zivanovic Y."/>
            <person name="Moreira D."/>
            <person name="Rodriguez-Valera F."/>
            <person name="Lopez-Garcia P."/>
        </authorList>
    </citation>
    <scope>NUCLEOTIDE SEQUENCE</scope>
</reference>
<feature type="transmembrane region" description="Helical" evidence="9">
    <location>
        <begin position="272"/>
        <end position="289"/>
    </location>
</feature>
<dbReference type="SUPFAM" id="SSF81296">
    <property type="entry name" value="E set domains"/>
    <property type="match status" value="1"/>
</dbReference>
<keyword evidence="2" id="KW-1003">Cell membrane</keyword>
<dbReference type="GO" id="GO:0046688">
    <property type="term" value="P:response to copper ion"/>
    <property type="evidence" value="ECO:0007669"/>
    <property type="project" value="InterPro"/>
</dbReference>
<evidence type="ECO:0000256" key="5">
    <source>
        <dbReference type="ARBA" id="ARBA00022729"/>
    </source>
</evidence>
<feature type="transmembrane region" description="Helical" evidence="9">
    <location>
        <begin position="454"/>
        <end position="473"/>
    </location>
</feature>
<feature type="transmembrane region" description="Helical" evidence="9">
    <location>
        <begin position="233"/>
        <end position="252"/>
    </location>
</feature>
<protein>
    <submittedName>
        <fullName evidence="12">Copper resistance D domain-containing protein (YcnJ)</fullName>
    </submittedName>
</protein>
<keyword evidence="8 9" id="KW-0472">Membrane</keyword>
<dbReference type="EMBL" id="KF900434">
    <property type="protein sequence ID" value="AIE94933.1"/>
    <property type="molecule type" value="Genomic_DNA"/>
</dbReference>
<evidence type="ECO:0000256" key="6">
    <source>
        <dbReference type="ARBA" id="ARBA00022989"/>
    </source>
</evidence>
<evidence type="ECO:0000259" key="11">
    <source>
        <dbReference type="Pfam" id="PF05425"/>
    </source>
</evidence>
<dbReference type="Pfam" id="PF24684">
    <property type="entry name" value="Vgb_lyase"/>
    <property type="match status" value="1"/>
</dbReference>
<proteinExistence type="predicted"/>
<dbReference type="GO" id="GO:0005886">
    <property type="term" value="C:plasma membrane"/>
    <property type="evidence" value="ECO:0007669"/>
    <property type="project" value="UniProtKB-SubCell"/>
</dbReference>
<dbReference type="InterPro" id="IPR014756">
    <property type="entry name" value="Ig_E-set"/>
</dbReference>
<evidence type="ECO:0000256" key="3">
    <source>
        <dbReference type="ARBA" id="ARBA00022692"/>
    </source>
</evidence>
<keyword evidence="4" id="KW-0479">Metal-binding</keyword>